<keyword evidence="4" id="KW-0378">Hydrolase</keyword>
<evidence type="ECO:0000256" key="4">
    <source>
        <dbReference type="ARBA" id="ARBA00022801"/>
    </source>
</evidence>
<dbReference type="GO" id="GO:0003723">
    <property type="term" value="F:RNA binding"/>
    <property type="evidence" value="ECO:0007669"/>
    <property type="project" value="UniProtKB-KW"/>
</dbReference>
<organism evidence="10 11">
    <name type="scientific">Artemia franciscana</name>
    <name type="common">Brine shrimp</name>
    <name type="synonym">Artemia sanfranciscana</name>
    <dbReference type="NCBI Taxonomy" id="6661"/>
    <lineage>
        <taxon>Eukaryota</taxon>
        <taxon>Metazoa</taxon>
        <taxon>Ecdysozoa</taxon>
        <taxon>Arthropoda</taxon>
        <taxon>Crustacea</taxon>
        <taxon>Branchiopoda</taxon>
        <taxon>Anostraca</taxon>
        <taxon>Artemiidae</taxon>
        <taxon>Artemia</taxon>
    </lineage>
</organism>
<evidence type="ECO:0000256" key="5">
    <source>
        <dbReference type="ARBA" id="ARBA00022884"/>
    </source>
</evidence>
<dbReference type="EMBL" id="JAVRJZ010000005">
    <property type="protein sequence ID" value="KAK2722878.1"/>
    <property type="molecule type" value="Genomic_DNA"/>
</dbReference>
<dbReference type="PANTHER" id="PTHR10156">
    <property type="entry name" value="2',3'-CYCLIC-NUCLEOTIDE 3'-PHOSPHODIESTERASE"/>
    <property type="match status" value="1"/>
</dbReference>
<dbReference type="InterPro" id="IPR047325">
    <property type="entry name" value="CNPase_cat"/>
</dbReference>
<dbReference type="GO" id="GO:0004113">
    <property type="term" value="F:2',3'-cyclic-nucleotide 3'-phosphodiesterase activity"/>
    <property type="evidence" value="ECO:0007669"/>
    <property type="project" value="InterPro"/>
</dbReference>
<proteinExistence type="predicted"/>
<evidence type="ECO:0000256" key="6">
    <source>
        <dbReference type="ARBA" id="ARBA00023136"/>
    </source>
</evidence>
<evidence type="ECO:0000259" key="9">
    <source>
        <dbReference type="Pfam" id="PF05881"/>
    </source>
</evidence>
<comment type="subcellular location">
    <subcellularLocation>
        <location evidence="1">Membrane</location>
        <topology evidence="1">Lipid-anchor</topology>
    </subcellularLocation>
</comment>
<gene>
    <name evidence="10" type="ORF">QYM36_003165</name>
</gene>
<dbReference type="Pfam" id="PF05881">
    <property type="entry name" value="CNPase"/>
    <property type="match status" value="2"/>
</dbReference>
<evidence type="ECO:0000256" key="1">
    <source>
        <dbReference type="ARBA" id="ARBA00004635"/>
    </source>
</evidence>
<evidence type="ECO:0000256" key="7">
    <source>
        <dbReference type="ARBA" id="ARBA00023288"/>
    </source>
</evidence>
<keyword evidence="11" id="KW-1185">Reference proteome</keyword>
<comment type="caution">
    <text evidence="10">The sequence shown here is derived from an EMBL/GenBank/DDBJ whole genome shotgun (WGS) entry which is preliminary data.</text>
</comment>
<evidence type="ECO:0000256" key="3">
    <source>
        <dbReference type="ARBA" id="ARBA00022553"/>
    </source>
</evidence>
<evidence type="ECO:0000256" key="2">
    <source>
        <dbReference type="ARBA" id="ARBA00022481"/>
    </source>
</evidence>
<feature type="domain" description="Cyclic nucleotide phosphodiesterase catalytic" evidence="9">
    <location>
        <begin position="232"/>
        <end position="324"/>
    </location>
</feature>
<dbReference type="Proteomes" id="UP001187531">
    <property type="component" value="Unassembled WGS sequence"/>
</dbReference>
<dbReference type="SUPFAM" id="SSF55144">
    <property type="entry name" value="LigT-like"/>
    <property type="match status" value="2"/>
</dbReference>
<evidence type="ECO:0000256" key="8">
    <source>
        <dbReference type="ARBA" id="ARBA00023289"/>
    </source>
</evidence>
<dbReference type="Gene3D" id="3.90.1740.10">
    <property type="entry name" value="2',3'-cyclic nucleotide 3'-phosphodiesterase superfamily"/>
    <property type="match status" value="1"/>
</dbReference>
<evidence type="ECO:0000313" key="11">
    <source>
        <dbReference type="Proteomes" id="UP001187531"/>
    </source>
</evidence>
<accession>A0AA88L8Z8</accession>
<feature type="domain" description="Cyclic nucleotide phosphodiesterase catalytic" evidence="9">
    <location>
        <begin position="68"/>
        <end position="143"/>
    </location>
</feature>
<sequence length="327" mass="37518">MEEKTIASVEEIPYVYWWNIHQLESSSLCLLASCIFSCLKKECPDFAAWLKETFNGDEELNINSLYSRSYAQLPDRETLHVTAKYNGKKVDEDDAKAYHNRPDVQGSLGKADTINVIGFFFTSRTFGARVRLTDNQLNIYDQDDYPGRWQDRRKKKEEDNKEDPFVDILDKLEEKFRQNLKQETAVEEIMMTEIRGDATTAASDVVVSSQTIHIDRYKDFPDPEDEVLIEYIQIQPQDQDVLGNFAPLKGKGSRAHVTLGCAQDIPPVVTGFDLAELVSCEQNALGNNCNWVTYELSNGWLRFFGEDGFMFYPKEQFFISSVFTAKN</sequence>
<keyword evidence="2" id="KW-0488">Methylation</keyword>
<dbReference type="GO" id="GO:0005737">
    <property type="term" value="C:cytoplasm"/>
    <property type="evidence" value="ECO:0007669"/>
    <property type="project" value="TreeGrafter"/>
</dbReference>
<keyword evidence="8" id="KW-0636">Prenylation</keyword>
<dbReference type="PANTHER" id="PTHR10156:SF0">
    <property type="entry name" value="2',3'-CYCLIC-NUCLEOTIDE 3'-PHOSPHODIESTERASE"/>
    <property type="match status" value="1"/>
</dbReference>
<protein>
    <recommendedName>
        <fullName evidence="9">Cyclic nucleotide phosphodiesterase catalytic domain-containing protein</fullName>
    </recommendedName>
</protein>
<dbReference type="EMBL" id="JAVRJZ010000005">
    <property type="protein sequence ID" value="KAK2722877.1"/>
    <property type="molecule type" value="Genomic_DNA"/>
</dbReference>
<dbReference type="InterPro" id="IPR008431">
    <property type="entry name" value="CNPase"/>
</dbReference>
<reference evidence="10" key="1">
    <citation type="submission" date="2023-07" db="EMBL/GenBank/DDBJ databases">
        <title>Chromosome-level genome assembly of Artemia franciscana.</title>
        <authorList>
            <person name="Jo E."/>
        </authorList>
    </citation>
    <scope>NUCLEOTIDE SEQUENCE</scope>
    <source>
        <tissue evidence="10">Whole body</tissue>
    </source>
</reference>
<keyword evidence="5" id="KW-0694">RNA-binding</keyword>
<dbReference type="GO" id="GO:0009214">
    <property type="term" value="P:cyclic nucleotide catabolic process"/>
    <property type="evidence" value="ECO:0007669"/>
    <property type="project" value="InterPro"/>
</dbReference>
<dbReference type="InterPro" id="IPR009097">
    <property type="entry name" value="Cyclic_Pdiesterase"/>
</dbReference>
<keyword evidence="7" id="KW-0449">Lipoprotein</keyword>
<keyword evidence="3" id="KW-0597">Phosphoprotein</keyword>
<evidence type="ECO:0000313" key="10">
    <source>
        <dbReference type="EMBL" id="KAK2722878.1"/>
    </source>
</evidence>
<keyword evidence="6" id="KW-0472">Membrane</keyword>
<dbReference type="GO" id="GO:0016020">
    <property type="term" value="C:membrane"/>
    <property type="evidence" value="ECO:0007669"/>
    <property type="project" value="UniProtKB-SubCell"/>
</dbReference>
<dbReference type="AlphaFoldDB" id="A0AA88L8Z8"/>
<name>A0AA88L8Z8_ARTSF</name>